<evidence type="ECO:0000256" key="3">
    <source>
        <dbReference type="ARBA" id="ARBA00023110"/>
    </source>
</evidence>
<evidence type="ECO:0000256" key="5">
    <source>
        <dbReference type="PROSITE-ProRule" id="PRU00277"/>
    </source>
</evidence>
<dbReference type="Pfam" id="PF00254">
    <property type="entry name" value="FKBP_C"/>
    <property type="match status" value="1"/>
</dbReference>
<name>A0A7W6G814_9SPHN</name>
<dbReference type="InterPro" id="IPR046357">
    <property type="entry name" value="PPIase_dom_sf"/>
</dbReference>
<protein>
    <recommendedName>
        <fullName evidence="6">Peptidyl-prolyl cis-trans isomerase</fullName>
        <ecNumber evidence="6">5.2.1.8</ecNumber>
    </recommendedName>
</protein>
<reference evidence="10 11" key="1">
    <citation type="submission" date="2020-08" db="EMBL/GenBank/DDBJ databases">
        <title>Genomic Encyclopedia of Type Strains, Phase IV (KMG-IV): sequencing the most valuable type-strain genomes for metagenomic binning, comparative biology and taxonomic classification.</title>
        <authorList>
            <person name="Goeker M."/>
        </authorList>
    </citation>
    <scope>NUCLEOTIDE SEQUENCE [LARGE SCALE GENOMIC DNA]</scope>
    <source>
        <strain evidence="10 11">DSM 27057</strain>
    </source>
</reference>
<dbReference type="GO" id="GO:0003755">
    <property type="term" value="F:peptidyl-prolyl cis-trans isomerase activity"/>
    <property type="evidence" value="ECO:0007669"/>
    <property type="project" value="UniProtKB-UniRule"/>
</dbReference>
<evidence type="ECO:0000259" key="9">
    <source>
        <dbReference type="PROSITE" id="PS50059"/>
    </source>
</evidence>
<dbReference type="InterPro" id="IPR001179">
    <property type="entry name" value="PPIase_FKBP_dom"/>
</dbReference>
<feature type="compositionally biased region" description="Low complexity" evidence="7">
    <location>
        <begin position="190"/>
        <end position="206"/>
    </location>
</feature>
<keyword evidence="8" id="KW-0732">Signal</keyword>
<proteinExistence type="inferred from homology"/>
<evidence type="ECO:0000313" key="10">
    <source>
        <dbReference type="EMBL" id="MBB3956953.1"/>
    </source>
</evidence>
<dbReference type="PROSITE" id="PS50059">
    <property type="entry name" value="FKBP_PPIASE"/>
    <property type="match status" value="1"/>
</dbReference>
<dbReference type="PANTHER" id="PTHR43811:SF19">
    <property type="entry name" value="39 KDA FK506-BINDING NUCLEAR PROTEIN"/>
    <property type="match status" value="1"/>
</dbReference>
<gene>
    <name evidence="10" type="ORF">GGR38_003920</name>
</gene>
<feature type="region of interest" description="Disordered" evidence="7">
    <location>
        <begin position="188"/>
        <end position="212"/>
    </location>
</feature>
<comment type="caution">
    <text evidence="10">The sequence shown here is derived from an EMBL/GenBank/DDBJ whole genome shotgun (WGS) entry which is preliminary data.</text>
</comment>
<dbReference type="Proteomes" id="UP000548867">
    <property type="component" value="Unassembled WGS sequence"/>
</dbReference>
<evidence type="ECO:0000256" key="4">
    <source>
        <dbReference type="ARBA" id="ARBA00023235"/>
    </source>
</evidence>
<dbReference type="SUPFAM" id="SSF54534">
    <property type="entry name" value="FKBP-like"/>
    <property type="match status" value="1"/>
</dbReference>
<keyword evidence="4 5" id="KW-0413">Isomerase</keyword>
<keyword evidence="11" id="KW-1185">Reference proteome</keyword>
<dbReference type="EC" id="5.2.1.8" evidence="6"/>
<dbReference type="PANTHER" id="PTHR43811">
    <property type="entry name" value="FKBP-TYPE PEPTIDYL-PROLYL CIS-TRANS ISOMERASE FKPA"/>
    <property type="match status" value="1"/>
</dbReference>
<dbReference type="AlphaFoldDB" id="A0A7W6G814"/>
<evidence type="ECO:0000256" key="6">
    <source>
        <dbReference type="RuleBase" id="RU003915"/>
    </source>
</evidence>
<feature type="domain" description="PPIase FKBP-type" evidence="9">
    <location>
        <begin position="95"/>
        <end position="177"/>
    </location>
</feature>
<sequence>MKQLSRALSPLALPLYSLAALSLIAPAHAAAPARKPAAAKTAAAAKPALGANNGIIPLPLNPILPPAQRLCGTKTSSGVSFTMLRPATGPVPAEEDYVLVNYIGYLAATGAVFDQGMQATFPVAGVIPGFSQGLQMVPKGGVARFCIPAAMGYGAQAAGPIPANSDLVFQVELLDYKTGAEIETMRKARAAASAPAASEPATAPAPAGKPQQ</sequence>
<keyword evidence="3 5" id="KW-0697">Rotamase</keyword>
<dbReference type="EMBL" id="JACIDX010000017">
    <property type="protein sequence ID" value="MBB3956953.1"/>
    <property type="molecule type" value="Genomic_DNA"/>
</dbReference>
<feature type="signal peptide" evidence="8">
    <location>
        <begin position="1"/>
        <end position="29"/>
    </location>
</feature>
<evidence type="ECO:0000256" key="8">
    <source>
        <dbReference type="SAM" id="SignalP"/>
    </source>
</evidence>
<evidence type="ECO:0000256" key="2">
    <source>
        <dbReference type="ARBA" id="ARBA00006577"/>
    </source>
</evidence>
<dbReference type="RefSeq" id="WP_183627818.1">
    <property type="nucleotide sequence ID" value="NZ_JACIDX010000017.1"/>
</dbReference>
<dbReference type="Gene3D" id="3.10.50.40">
    <property type="match status" value="1"/>
</dbReference>
<accession>A0A7W6G814</accession>
<comment type="similarity">
    <text evidence="2 6">Belongs to the FKBP-type PPIase family.</text>
</comment>
<comment type="catalytic activity">
    <reaction evidence="1 5 6">
        <text>[protein]-peptidylproline (omega=180) = [protein]-peptidylproline (omega=0)</text>
        <dbReference type="Rhea" id="RHEA:16237"/>
        <dbReference type="Rhea" id="RHEA-COMP:10747"/>
        <dbReference type="Rhea" id="RHEA-COMP:10748"/>
        <dbReference type="ChEBI" id="CHEBI:83833"/>
        <dbReference type="ChEBI" id="CHEBI:83834"/>
        <dbReference type="EC" id="5.2.1.8"/>
    </reaction>
</comment>
<organism evidence="10 11">
    <name type="scientific">Novosphingobium sediminicola</name>
    <dbReference type="NCBI Taxonomy" id="563162"/>
    <lineage>
        <taxon>Bacteria</taxon>
        <taxon>Pseudomonadati</taxon>
        <taxon>Pseudomonadota</taxon>
        <taxon>Alphaproteobacteria</taxon>
        <taxon>Sphingomonadales</taxon>
        <taxon>Sphingomonadaceae</taxon>
        <taxon>Novosphingobium</taxon>
    </lineage>
</organism>
<feature type="chain" id="PRO_5031539717" description="Peptidyl-prolyl cis-trans isomerase" evidence="8">
    <location>
        <begin position="30"/>
        <end position="212"/>
    </location>
</feature>
<evidence type="ECO:0000256" key="7">
    <source>
        <dbReference type="SAM" id="MobiDB-lite"/>
    </source>
</evidence>
<evidence type="ECO:0000256" key="1">
    <source>
        <dbReference type="ARBA" id="ARBA00000971"/>
    </source>
</evidence>
<evidence type="ECO:0000313" key="11">
    <source>
        <dbReference type="Proteomes" id="UP000548867"/>
    </source>
</evidence>